<evidence type="ECO:0000313" key="2">
    <source>
        <dbReference type="EMBL" id="KOO07477.1"/>
    </source>
</evidence>
<name>A0A0M0I081_9VIBR</name>
<protein>
    <recommendedName>
        <fullName evidence="1">Glycosyl transferase family 1 domain-containing protein</fullName>
    </recommendedName>
</protein>
<evidence type="ECO:0000313" key="3">
    <source>
        <dbReference type="Proteomes" id="UP000037530"/>
    </source>
</evidence>
<proteinExistence type="predicted"/>
<dbReference type="Gene3D" id="3.40.50.2000">
    <property type="entry name" value="Glycogen Phosphorylase B"/>
    <property type="match status" value="2"/>
</dbReference>
<dbReference type="PATRIC" id="fig|171383.3.peg.2316"/>
<dbReference type="RefSeq" id="WP_053409214.1">
    <property type="nucleotide sequence ID" value="NZ_DAIPHI010000026.1"/>
</dbReference>
<dbReference type="PANTHER" id="PTHR12526">
    <property type="entry name" value="GLYCOSYLTRANSFERASE"/>
    <property type="match status" value="1"/>
</dbReference>
<dbReference type="CDD" id="cd03801">
    <property type="entry name" value="GT4_PimA-like"/>
    <property type="match status" value="1"/>
</dbReference>
<feature type="domain" description="Glycosyl transferase family 1" evidence="1">
    <location>
        <begin position="163"/>
        <end position="314"/>
    </location>
</feature>
<dbReference type="Proteomes" id="UP000037530">
    <property type="component" value="Unassembled WGS sequence"/>
</dbReference>
<dbReference type="Pfam" id="PF00534">
    <property type="entry name" value="Glycos_transf_1"/>
    <property type="match status" value="1"/>
</dbReference>
<dbReference type="AlphaFoldDB" id="A0A0M0I081"/>
<comment type="caution">
    <text evidence="2">The sequence shown here is derived from an EMBL/GenBank/DDBJ whole genome shotgun (WGS) entry which is preliminary data.</text>
</comment>
<sequence length="342" mass="38822">MQKHIVSVGTAAPGGIDSVIKGYEENGLFDTSIHTRLVTHRGKSKFEDLGLFINGIFRLLWLSMTNKHLILHCHMSYKGSFWRKLTFVIIAKLFSNSTIVHLHGSEFKQYFSTRGKLTQKLIIWLINNVDAFVTLSDGWKEYVKEISGRDVSVINNYVDVIELESDKNSKDILFLGAFIQRKGIYDLLNACAQMRCEYHLHLCGAGENDKVESLIKELNLQDKITVHGWVDKQKKSELLHSCSVMILPAYNEGLPMTLIESMGSQIPVITTPVGAIPEVIRDGYSGYLVDPGNVTQIRDRLEFVLSKPDELKDVTAHALTIYQNNFTSQVILPKWREIYDKC</sequence>
<accession>A0A0M0I081</accession>
<dbReference type="GO" id="GO:1901135">
    <property type="term" value="P:carbohydrate derivative metabolic process"/>
    <property type="evidence" value="ECO:0007669"/>
    <property type="project" value="UniProtKB-ARBA"/>
</dbReference>
<dbReference type="SUPFAM" id="SSF53756">
    <property type="entry name" value="UDP-Glycosyltransferase/glycogen phosphorylase"/>
    <property type="match status" value="1"/>
</dbReference>
<reference evidence="3" key="1">
    <citation type="submission" date="2015-08" db="EMBL/GenBank/DDBJ databases">
        <title>Vibrio galatheae sp. nov., a novel member of the Vibrionaceae family isolated from the Solomon Islands.</title>
        <authorList>
            <person name="Giubergia S."/>
            <person name="Machado H."/>
            <person name="Mateiu R.V."/>
            <person name="Gram L."/>
        </authorList>
    </citation>
    <scope>NUCLEOTIDE SEQUENCE [LARGE SCALE GENOMIC DNA]</scope>
    <source>
        <strain evidence="3">DSM 19134</strain>
    </source>
</reference>
<dbReference type="GO" id="GO:0016757">
    <property type="term" value="F:glycosyltransferase activity"/>
    <property type="evidence" value="ECO:0007669"/>
    <property type="project" value="InterPro"/>
</dbReference>
<dbReference type="EMBL" id="LHPI01000009">
    <property type="protein sequence ID" value="KOO07477.1"/>
    <property type="molecule type" value="Genomic_DNA"/>
</dbReference>
<organism evidence="2 3">
    <name type="scientific">Vibrio hepatarius</name>
    <dbReference type="NCBI Taxonomy" id="171383"/>
    <lineage>
        <taxon>Bacteria</taxon>
        <taxon>Pseudomonadati</taxon>
        <taxon>Pseudomonadota</taxon>
        <taxon>Gammaproteobacteria</taxon>
        <taxon>Vibrionales</taxon>
        <taxon>Vibrionaceae</taxon>
        <taxon>Vibrio</taxon>
        <taxon>Vibrio oreintalis group</taxon>
    </lineage>
</organism>
<keyword evidence="3" id="KW-1185">Reference proteome</keyword>
<evidence type="ECO:0000259" key="1">
    <source>
        <dbReference type="Pfam" id="PF00534"/>
    </source>
</evidence>
<dbReference type="InterPro" id="IPR001296">
    <property type="entry name" value="Glyco_trans_1"/>
</dbReference>
<dbReference type="STRING" id="171383.AKJ31_11345"/>
<dbReference type="OrthoDB" id="9768937at2"/>
<gene>
    <name evidence="2" type="ORF">AKJ31_11345</name>
</gene>